<evidence type="ECO:0000313" key="1">
    <source>
        <dbReference type="EMBL" id="QBP33116.1"/>
    </source>
</evidence>
<proteinExistence type="predicted"/>
<reference evidence="1 2" key="1">
    <citation type="submission" date="2019-02" db="EMBL/GenBank/DDBJ databases">
        <title>A cornucopia of Shigella phages from the Cornhusker state.</title>
        <authorList>
            <person name="Doore S.M."/>
            <person name="Schrad J.R."/>
            <person name="Perrett H.R."/>
            <person name="Dover J.A."/>
            <person name="Schrad K.P."/>
            <person name="Dean W.F."/>
            <person name="Parent K.N."/>
        </authorList>
    </citation>
    <scope>NUCLEOTIDE SEQUENCE [LARGE SCALE GENOMIC DNA]</scope>
</reference>
<protein>
    <submittedName>
        <fullName evidence="1">Uncharacterized protein</fullName>
    </submittedName>
</protein>
<keyword evidence="2" id="KW-1185">Reference proteome</keyword>
<organism evidence="1 2">
    <name type="scientific">Shigella phage Silverhawkium</name>
    <dbReference type="NCBI Taxonomy" id="2530185"/>
    <lineage>
        <taxon>Viruses</taxon>
        <taxon>Duplodnaviria</taxon>
        <taxon>Heunggongvirae</taxon>
        <taxon>Uroviricota</taxon>
        <taxon>Caudoviricetes</taxon>
        <taxon>Andersonviridae</taxon>
        <taxon>Ounavirinae</taxon>
        <taxon>Mooglevirus</taxon>
        <taxon>Mooglevirus silverhawkium</taxon>
    </lineage>
</organism>
<dbReference type="EMBL" id="MK562505">
    <property type="protein sequence ID" value="QBP33116.1"/>
    <property type="molecule type" value="Genomic_DNA"/>
</dbReference>
<evidence type="ECO:0000313" key="2">
    <source>
        <dbReference type="Proteomes" id="UP000295288"/>
    </source>
</evidence>
<sequence length="92" mass="10937">MTARLKLTDSYIKEGFTPFHSQESSNKFVKECLTKIEEFAKVLINKGHEVKHEHRSRDGVEVFALIIDELETIYFFTLTNNTFEYEIHRRIK</sequence>
<name>A0A482JK92_9CAUD</name>
<dbReference type="Proteomes" id="UP000295288">
    <property type="component" value="Segment"/>
</dbReference>
<accession>A0A482JK92</accession>
<gene>
    <name evidence="1" type="ORF">Silverhawkium_gp29</name>
</gene>